<dbReference type="Proteomes" id="UP000266841">
    <property type="component" value="Unassembled WGS sequence"/>
</dbReference>
<evidence type="ECO:0000313" key="4">
    <source>
        <dbReference type="Proteomes" id="UP000266841"/>
    </source>
</evidence>
<keyword evidence="2" id="KW-0732">Signal</keyword>
<accession>K0SQN4</accession>
<reference evidence="3 4" key="1">
    <citation type="journal article" date="2012" name="Genome Biol.">
        <title>Genome and low-iron response of an oceanic diatom adapted to chronic iron limitation.</title>
        <authorList>
            <person name="Lommer M."/>
            <person name="Specht M."/>
            <person name="Roy A.S."/>
            <person name="Kraemer L."/>
            <person name="Andreson R."/>
            <person name="Gutowska M.A."/>
            <person name="Wolf J."/>
            <person name="Bergner S.V."/>
            <person name="Schilhabel M.B."/>
            <person name="Klostermeier U.C."/>
            <person name="Beiko R.G."/>
            <person name="Rosenstiel P."/>
            <person name="Hippler M."/>
            <person name="Laroche J."/>
        </authorList>
    </citation>
    <scope>NUCLEOTIDE SEQUENCE [LARGE SCALE GENOMIC DNA]</scope>
    <source>
        <strain evidence="3 4">CCMP1005</strain>
    </source>
</reference>
<dbReference type="Pfam" id="PF17963">
    <property type="entry name" value="Big_9"/>
    <property type="match status" value="1"/>
</dbReference>
<evidence type="ECO:0000256" key="2">
    <source>
        <dbReference type="SAM" id="SignalP"/>
    </source>
</evidence>
<comment type="caution">
    <text evidence="3">The sequence shown here is derived from an EMBL/GenBank/DDBJ whole genome shotgun (WGS) entry which is preliminary data.</text>
</comment>
<gene>
    <name evidence="3" type="ORF">THAOC_10208</name>
</gene>
<feature type="signal peptide" evidence="2">
    <location>
        <begin position="1"/>
        <end position="26"/>
    </location>
</feature>
<sequence length="561" mass="61241">MKGFTTKRTSAMPILPLLCVTRSTSAFTWFPLQDESPQDESPTPPDLPDIVVLIEEDAPRPTAEPAEIEVDSVEEGVSFRCPLPTAIGCTAPDPLASDECSEVGTLCPTRIEFGEHCCLDECGRTFCTAKPAKRAAITAVDDYTFTRDGASVRFNVLFNDFTIDYSTNLNFGVELALTQVMPGFNGFCDVESPGVLSYTPDPVFDGSDYCVYTVCESTDLTNCDTATLEIAVTTTDAITLDFLSPDRPLIEVDNAAILSDRHPVSDIYPEGTSPYETVGGAESFMTDELWTELLDEIGLSSKNGEANYGLHVQAPSCEDGEELLSIELQGDEYGDDITWELRREYNTGQNATVEVSKGPYGKHPYEYLDLCVPNPSIKVWLQQHSPDQRRLRPVAGHVRPGQAVPPRAQQAPRVLAQVPRQAVPGPRVVAEPRGRLGTVGDRAPRRLRQRRDRARAERRARGEPGEEPGTRGGLRAAVRPGPDRGEVDRPGGRVAVAGERAPHPGALAGEQVHGVRRGREGLAGGQVPRSGLQIRQGRQLQHGVVQRDGRRELARADAERH</sequence>
<proteinExistence type="predicted"/>
<organism evidence="3 4">
    <name type="scientific">Thalassiosira oceanica</name>
    <name type="common">Marine diatom</name>
    <dbReference type="NCBI Taxonomy" id="159749"/>
    <lineage>
        <taxon>Eukaryota</taxon>
        <taxon>Sar</taxon>
        <taxon>Stramenopiles</taxon>
        <taxon>Ochrophyta</taxon>
        <taxon>Bacillariophyta</taxon>
        <taxon>Coscinodiscophyceae</taxon>
        <taxon>Thalassiosirophycidae</taxon>
        <taxon>Thalassiosirales</taxon>
        <taxon>Thalassiosiraceae</taxon>
        <taxon>Thalassiosira</taxon>
    </lineage>
</organism>
<name>K0SQN4_THAOC</name>
<dbReference type="AlphaFoldDB" id="K0SQN4"/>
<feature type="compositionally biased region" description="Basic and acidic residues" evidence="1">
    <location>
        <begin position="545"/>
        <end position="561"/>
    </location>
</feature>
<dbReference type="eggNOG" id="ENOG502QY6M">
    <property type="taxonomic scope" value="Eukaryota"/>
</dbReference>
<keyword evidence="4" id="KW-1185">Reference proteome</keyword>
<feature type="compositionally biased region" description="Basic and acidic residues" evidence="1">
    <location>
        <begin position="454"/>
        <end position="464"/>
    </location>
</feature>
<evidence type="ECO:0000256" key="1">
    <source>
        <dbReference type="SAM" id="MobiDB-lite"/>
    </source>
</evidence>
<evidence type="ECO:0000313" key="3">
    <source>
        <dbReference type="EMBL" id="EJK68598.1"/>
    </source>
</evidence>
<dbReference type="EMBL" id="AGNL01011119">
    <property type="protein sequence ID" value="EJK68598.1"/>
    <property type="molecule type" value="Genomic_DNA"/>
</dbReference>
<feature type="chain" id="PRO_5003840216" evidence="2">
    <location>
        <begin position="27"/>
        <end position="561"/>
    </location>
</feature>
<feature type="region of interest" description="Disordered" evidence="1">
    <location>
        <begin position="504"/>
        <end position="561"/>
    </location>
</feature>
<protein>
    <submittedName>
        <fullName evidence="3">Uncharacterized protein</fullName>
    </submittedName>
</protein>
<feature type="region of interest" description="Disordered" evidence="1">
    <location>
        <begin position="419"/>
        <end position="489"/>
    </location>
</feature>